<feature type="compositionally biased region" description="Basic and acidic residues" evidence="1">
    <location>
        <begin position="177"/>
        <end position="190"/>
    </location>
</feature>
<gene>
    <name evidence="2" type="ORF">VNO80_24527</name>
</gene>
<dbReference type="EMBL" id="JAYMYR010000009">
    <property type="protein sequence ID" value="KAK7341592.1"/>
    <property type="molecule type" value="Genomic_DNA"/>
</dbReference>
<sequence length="232" mass="26195">MIWLRSDPNFGESRFGSGYWETDAMHSTFWSLTFMLISRIQPSTIPCNSSSYPQSLIQLKCLYHQPFVSSQAFTRESSLHDHILLELEIMGRGRGKGKKLSVGIGNEEDGIVSGEEEGVPKQKRRGRPQKVLKDEFNEEEIEEMEEDVSGDSVKNVVSGKEMKNPNSTKQGRKRKRNLEEKMEVAEEKSGVRMGSKIDGLTKSKGFRQNGSRRKSKPCRAAEAGVLCKQDYA</sequence>
<evidence type="ECO:0000313" key="3">
    <source>
        <dbReference type="Proteomes" id="UP001374584"/>
    </source>
</evidence>
<dbReference type="PANTHER" id="PTHR34055">
    <property type="entry name" value="OS09G0491596 PROTEIN"/>
    <property type="match status" value="1"/>
</dbReference>
<name>A0AAN9LSZ6_PHACN</name>
<proteinExistence type="predicted"/>
<reference evidence="2 3" key="1">
    <citation type="submission" date="2024-01" db="EMBL/GenBank/DDBJ databases">
        <title>The genomes of 5 underutilized Papilionoideae crops provide insights into root nodulation and disease resistanc.</title>
        <authorList>
            <person name="Jiang F."/>
        </authorList>
    </citation>
    <scope>NUCLEOTIDE SEQUENCE [LARGE SCALE GENOMIC DNA]</scope>
    <source>
        <strain evidence="2">JINMINGXINNONG_FW02</strain>
        <tissue evidence="2">Leaves</tissue>
    </source>
</reference>
<feature type="compositionally biased region" description="Basic residues" evidence="1">
    <location>
        <begin position="121"/>
        <end position="130"/>
    </location>
</feature>
<evidence type="ECO:0000313" key="2">
    <source>
        <dbReference type="EMBL" id="KAK7341592.1"/>
    </source>
</evidence>
<accession>A0AAN9LSZ6</accession>
<feature type="compositionally biased region" description="Acidic residues" evidence="1">
    <location>
        <begin position="136"/>
        <end position="149"/>
    </location>
</feature>
<evidence type="ECO:0000256" key="1">
    <source>
        <dbReference type="SAM" id="MobiDB-lite"/>
    </source>
</evidence>
<dbReference type="AlphaFoldDB" id="A0AAN9LSZ6"/>
<keyword evidence="3" id="KW-1185">Reference proteome</keyword>
<protein>
    <submittedName>
        <fullName evidence="2">Uncharacterized protein</fullName>
    </submittedName>
</protein>
<organism evidence="2 3">
    <name type="scientific">Phaseolus coccineus</name>
    <name type="common">Scarlet runner bean</name>
    <name type="synonym">Phaseolus multiflorus</name>
    <dbReference type="NCBI Taxonomy" id="3886"/>
    <lineage>
        <taxon>Eukaryota</taxon>
        <taxon>Viridiplantae</taxon>
        <taxon>Streptophyta</taxon>
        <taxon>Embryophyta</taxon>
        <taxon>Tracheophyta</taxon>
        <taxon>Spermatophyta</taxon>
        <taxon>Magnoliopsida</taxon>
        <taxon>eudicotyledons</taxon>
        <taxon>Gunneridae</taxon>
        <taxon>Pentapetalae</taxon>
        <taxon>rosids</taxon>
        <taxon>fabids</taxon>
        <taxon>Fabales</taxon>
        <taxon>Fabaceae</taxon>
        <taxon>Papilionoideae</taxon>
        <taxon>50 kb inversion clade</taxon>
        <taxon>NPAAA clade</taxon>
        <taxon>indigoferoid/millettioid clade</taxon>
        <taxon>Phaseoleae</taxon>
        <taxon>Phaseolus</taxon>
    </lineage>
</organism>
<comment type="caution">
    <text evidence="2">The sequence shown here is derived from an EMBL/GenBank/DDBJ whole genome shotgun (WGS) entry which is preliminary data.</text>
</comment>
<feature type="region of interest" description="Disordered" evidence="1">
    <location>
        <begin position="111"/>
        <end position="223"/>
    </location>
</feature>
<dbReference type="PANTHER" id="PTHR34055:SF1">
    <property type="entry name" value="EXPRESSED PROTEIN"/>
    <property type="match status" value="1"/>
</dbReference>
<dbReference type="Proteomes" id="UP001374584">
    <property type="component" value="Unassembled WGS sequence"/>
</dbReference>